<dbReference type="Pfam" id="PF18013">
    <property type="entry name" value="Phage_lysozyme2"/>
    <property type="match status" value="1"/>
</dbReference>
<dbReference type="RefSeq" id="WP_310839024.1">
    <property type="nucleotide sequence ID" value="NZ_JAVLSM010000024.1"/>
</dbReference>
<name>A0AAE4GE48_9BURK</name>
<dbReference type="EMBL" id="JAVRAA010000025">
    <property type="protein sequence ID" value="MDT0340622.1"/>
    <property type="molecule type" value="Genomic_DNA"/>
</dbReference>
<proteinExistence type="predicted"/>
<protein>
    <submittedName>
        <fullName evidence="3">Phage tail tip lysozyme</fullName>
    </submittedName>
</protein>
<dbReference type="AlphaFoldDB" id="A0AAE4GE48"/>
<reference evidence="3" key="1">
    <citation type="submission" date="2023-02" db="EMBL/GenBank/DDBJ databases">
        <title>Description of Herbaspirillum huttiense subsp. nephrolepsisexaltata and Herbaspirillum huttiense subsp. lycopersicon.</title>
        <authorList>
            <person name="Poudel M."/>
            <person name="Sharma A."/>
            <person name="Goss E."/>
            <person name="Tapia J.H."/>
            <person name="Harmon C.M."/>
            <person name="Jones J.B."/>
        </authorList>
    </citation>
    <scope>NUCLEOTIDE SEQUENCE</scope>
    <source>
        <strain evidence="3">NC40101</strain>
    </source>
</reference>
<evidence type="ECO:0000313" key="3">
    <source>
        <dbReference type="EMBL" id="MDT0340622.1"/>
    </source>
</evidence>
<feature type="compositionally biased region" description="Low complexity" evidence="1">
    <location>
        <begin position="529"/>
        <end position="544"/>
    </location>
</feature>
<evidence type="ECO:0000259" key="2">
    <source>
        <dbReference type="Pfam" id="PF18013"/>
    </source>
</evidence>
<accession>A0AAE4GE48</accession>
<sequence length="583" mass="61686">MATIIDALVVTLGLDPKGMVKGAKDSQKALGDVSDSVRKVKNELLTMLAVFTAGVGLKQFTQNTINGAAALGQMSDNLGISTQRLDAWKRAAERAGGSAEGIVSTLKESANEVAKFKMGQASDSTQWFFRMGGNANELRDGNSYLLARARIIADIYKTNPARAALVASQMGISDDQFNLIKQGPAAILKLVDAQEKNSAITRKNAEDAQMLRNKWLDLRDTLTSTGQTVLIALIPTFEKLVAMMQRFAQWVQDHQQDIVKWVDSAVKSLGELIDMLNSGAEALGGWKNVLVALLGLKIASYTASLLSMGAALAGVGKSLGLIGTLGGAALRVLGPLGLLLHSGDLNSGEQEELDWRRAHPNPVGAQAGESAAKDARTAGIIDSLVKKGWTKEQAAGIAANLWQESKFDPSAVGDGGKAYGIAQWHPDRQAAFKRLFKKDIQGSTLEEQLMFLTYEMNQGNEQQAGDKVRAARTAAEAAAAVSRYYERPRDTEAEASKRAAAAMQIDSAYGARNAAATGAMPAGAAASASSAAPAPTTNTSTSETHIGQVTVNTKATDAQGIARDLATEMQRYSMASQANTGLS</sequence>
<organism evidence="3">
    <name type="scientific">Herbaspirillum huttiense subsp. nephrolepidis</name>
    <dbReference type="NCBI Taxonomy" id="3075126"/>
    <lineage>
        <taxon>Bacteria</taxon>
        <taxon>Pseudomonadati</taxon>
        <taxon>Pseudomonadota</taxon>
        <taxon>Betaproteobacteria</taxon>
        <taxon>Burkholderiales</taxon>
        <taxon>Oxalobacteraceae</taxon>
        <taxon>Herbaspirillum</taxon>
    </lineage>
</organism>
<comment type="caution">
    <text evidence="3">The sequence shown here is derived from an EMBL/GenBank/DDBJ whole genome shotgun (WGS) entry which is preliminary data.</text>
</comment>
<feature type="domain" description="Phage tail lysozyme" evidence="2">
    <location>
        <begin position="380"/>
        <end position="505"/>
    </location>
</feature>
<gene>
    <name evidence="3" type="ORF">RJN63_27580</name>
</gene>
<evidence type="ECO:0000256" key="1">
    <source>
        <dbReference type="SAM" id="MobiDB-lite"/>
    </source>
</evidence>
<dbReference type="InterPro" id="IPR041219">
    <property type="entry name" value="Phage_lysozyme2"/>
</dbReference>
<dbReference type="Gene3D" id="1.10.530.10">
    <property type="match status" value="1"/>
</dbReference>
<feature type="region of interest" description="Disordered" evidence="1">
    <location>
        <begin position="529"/>
        <end position="552"/>
    </location>
</feature>